<keyword evidence="1 4" id="KW-0378">Hydrolase</keyword>
<dbReference type="SUPFAM" id="SSF48208">
    <property type="entry name" value="Six-hairpin glycosidases"/>
    <property type="match status" value="1"/>
</dbReference>
<evidence type="ECO:0000256" key="1">
    <source>
        <dbReference type="ARBA" id="ARBA00022801"/>
    </source>
</evidence>
<dbReference type="CDD" id="cd04082">
    <property type="entry name" value="CBM35_pectate_lyase-like"/>
    <property type="match status" value="1"/>
</dbReference>
<dbReference type="InterPro" id="IPR052043">
    <property type="entry name" value="PolySaccharide_Degr_Enz"/>
</dbReference>
<feature type="signal peptide" evidence="2">
    <location>
        <begin position="1"/>
        <end position="23"/>
    </location>
</feature>
<evidence type="ECO:0000313" key="5">
    <source>
        <dbReference type="Proteomes" id="UP000239494"/>
    </source>
</evidence>
<dbReference type="RefSeq" id="WP_106196554.1">
    <property type="nucleotide sequence ID" value="NZ_PVTF01000022.1"/>
</dbReference>
<dbReference type="SUPFAM" id="SSF49785">
    <property type="entry name" value="Galactose-binding domain-like"/>
    <property type="match status" value="1"/>
</dbReference>
<keyword evidence="5" id="KW-1185">Reference proteome</keyword>
<dbReference type="OrthoDB" id="6381507at2"/>
<dbReference type="Pfam" id="PF16990">
    <property type="entry name" value="CBM_35"/>
    <property type="match status" value="1"/>
</dbReference>
<dbReference type="AlphaFoldDB" id="A0A2T0SE65"/>
<dbReference type="Proteomes" id="UP000239494">
    <property type="component" value="Unassembled WGS sequence"/>
</dbReference>
<dbReference type="Gene3D" id="1.50.10.10">
    <property type="match status" value="1"/>
</dbReference>
<dbReference type="InterPro" id="IPR005084">
    <property type="entry name" value="CBM6"/>
</dbReference>
<keyword evidence="2" id="KW-0732">Signal</keyword>
<feature type="domain" description="CBM6" evidence="3">
    <location>
        <begin position="26"/>
        <end position="150"/>
    </location>
</feature>
<evidence type="ECO:0000256" key="2">
    <source>
        <dbReference type="SAM" id="SignalP"/>
    </source>
</evidence>
<name>A0A2T0SE65_9PSEU</name>
<accession>A0A2T0SE65</accession>
<proteinExistence type="predicted"/>
<evidence type="ECO:0000259" key="3">
    <source>
        <dbReference type="PROSITE" id="PS51175"/>
    </source>
</evidence>
<reference evidence="4 5" key="1">
    <citation type="submission" date="2018-03" db="EMBL/GenBank/DDBJ databases">
        <title>Genomic Encyclopedia of Archaeal and Bacterial Type Strains, Phase II (KMG-II): from individual species to whole genera.</title>
        <authorList>
            <person name="Goeker M."/>
        </authorList>
    </citation>
    <scope>NUCLEOTIDE SEQUENCE [LARGE SCALE GENOMIC DNA]</scope>
    <source>
        <strain evidence="4 5">DSM 44720</strain>
    </source>
</reference>
<protein>
    <submittedName>
        <fullName evidence="4">Rhamnogalacturonyl hydrolase YesR</fullName>
    </submittedName>
</protein>
<feature type="chain" id="PRO_5038880045" evidence="2">
    <location>
        <begin position="24"/>
        <end position="509"/>
    </location>
</feature>
<dbReference type="InterPro" id="IPR008979">
    <property type="entry name" value="Galactose-bd-like_sf"/>
</dbReference>
<dbReference type="GO" id="GO:0016787">
    <property type="term" value="F:hydrolase activity"/>
    <property type="evidence" value="ECO:0007669"/>
    <property type="project" value="UniProtKB-KW"/>
</dbReference>
<dbReference type="Gene3D" id="2.60.120.260">
    <property type="entry name" value="Galactose-binding domain-like"/>
    <property type="match status" value="1"/>
</dbReference>
<dbReference type="EMBL" id="PVTF01000022">
    <property type="protein sequence ID" value="PRY31681.1"/>
    <property type="molecule type" value="Genomic_DNA"/>
</dbReference>
<dbReference type="InterPro" id="IPR008928">
    <property type="entry name" value="6-hairpin_glycosidase_sf"/>
</dbReference>
<comment type="caution">
    <text evidence="4">The sequence shown here is derived from an EMBL/GenBank/DDBJ whole genome shotgun (WGS) entry which is preliminary data.</text>
</comment>
<dbReference type="GO" id="GO:0005975">
    <property type="term" value="P:carbohydrate metabolic process"/>
    <property type="evidence" value="ECO:0007669"/>
    <property type="project" value="InterPro"/>
</dbReference>
<dbReference type="GO" id="GO:0030246">
    <property type="term" value="F:carbohydrate binding"/>
    <property type="evidence" value="ECO:0007669"/>
    <property type="project" value="InterPro"/>
</dbReference>
<dbReference type="PANTHER" id="PTHR33886:SF8">
    <property type="entry name" value="UNSATURATED RHAMNOGALACTURONAN HYDROLASE (EUROFUNG)"/>
    <property type="match status" value="1"/>
</dbReference>
<evidence type="ECO:0000313" key="4">
    <source>
        <dbReference type="EMBL" id="PRY31681.1"/>
    </source>
</evidence>
<dbReference type="InterPro" id="IPR012341">
    <property type="entry name" value="6hp_glycosidase-like_sf"/>
</dbReference>
<sequence length="509" mass="54503">MRLTTALVAALASTALVVAPAAAATTRYEAEQATRSMAVVESNHVGFTGSAFVNFDNTSGSSVAFAVDAAVAGNHDLVLRYANGTAVDRPLRIEVNGTVVTAALPFPGTGAWTTWATRRTTAALVKGRNTIRAVSTTADGGPNLDSLVVDNGVAAPAPADWSTAVVDATIARRPAASLGLGYTDALFLYGTHLVHDRTGDPRYLDYLKAWGDAHVAADGGTGSSYDNLDSMLAGNVFLALAAKTGEQRYTLAATRIRQRLTTYPRTTDGGFLHNVSFTGQLWSDGAFMAQPFLARYGAQVGDSAYAFDEATRQLVTYFGHLRSPDGMLFHAYDETRKQGWANPTTGLSPEVWCRAVGWFGMATVDVLEVLPRDHPNRAALVGIVEHLASGFQRWQDPATGRWFQLPTKPGLAGNWTETSCSSMFAFTVSRAVQRGYLPASYLPVAERGYRGVLARTSVGADGRAHVDEVGVGTNVGNERYYLDRPRATDDFHGLGAFVIMNEQLAHPRS</sequence>
<dbReference type="PANTHER" id="PTHR33886">
    <property type="entry name" value="UNSATURATED RHAMNOGALACTURONAN HYDROLASE (EUROFUNG)"/>
    <property type="match status" value="1"/>
</dbReference>
<dbReference type="Pfam" id="PF07470">
    <property type="entry name" value="Glyco_hydro_88"/>
    <property type="match status" value="1"/>
</dbReference>
<gene>
    <name evidence="4" type="ORF">CLV43_12287</name>
</gene>
<dbReference type="InterPro" id="IPR010905">
    <property type="entry name" value="Glyco_hydro_88"/>
</dbReference>
<dbReference type="PROSITE" id="PS51175">
    <property type="entry name" value="CBM6"/>
    <property type="match status" value="1"/>
</dbReference>
<organism evidence="4 5">
    <name type="scientific">Umezawaea tangerina</name>
    <dbReference type="NCBI Taxonomy" id="84725"/>
    <lineage>
        <taxon>Bacteria</taxon>
        <taxon>Bacillati</taxon>
        <taxon>Actinomycetota</taxon>
        <taxon>Actinomycetes</taxon>
        <taxon>Pseudonocardiales</taxon>
        <taxon>Pseudonocardiaceae</taxon>
        <taxon>Umezawaea</taxon>
    </lineage>
</organism>